<organism evidence="2 3">
    <name type="scientific">Legionella bononiensis</name>
    <dbReference type="NCBI Taxonomy" id="2793102"/>
    <lineage>
        <taxon>Bacteria</taxon>
        <taxon>Pseudomonadati</taxon>
        <taxon>Pseudomonadota</taxon>
        <taxon>Gammaproteobacteria</taxon>
        <taxon>Legionellales</taxon>
        <taxon>Legionellaceae</taxon>
        <taxon>Legionella</taxon>
    </lineage>
</organism>
<dbReference type="EMBL" id="JADWVN010000026">
    <property type="protein sequence ID" value="MBL7527315.1"/>
    <property type="molecule type" value="Genomic_DNA"/>
</dbReference>
<keyword evidence="1" id="KW-0175">Coiled coil</keyword>
<dbReference type="Gene3D" id="3.30.2430.10">
    <property type="entry name" value="phosphothreonine lyase"/>
    <property type="match status" value="1"/>
</dbReference>
<evidence type="ECO:0000256" key="1">
    <source>
        <dbReference type="SAM" id="Coils"/>
    </source>
</evidence>
<dbReference type="InterPro" id="IPR038498">
    <property type="entry name" value="OspF/SpvC_sf"/>
</dbReference>
<dbReference type="Proteomes" id="UP000809910">
    <property type="component" value="Unassembled WGS sequence"/>
</dbReference>
<evidence type="ECO:0000313" key="2">
    <source>
        <dbReference type="EMBL" id="MBL7527315.1"/>
    </source>
</evidence>
<reference evidence="2 3" key="1">
    <citation type="submission" date="2020-12" db="EMBL/GenBank/DDBJ databases">
        <title>WGS of Legionella: environmental sample.</title>
        <authorList>
            <person name="Cristino S."/>
            <person name="Girolamini L."/>
            <person name="Salaris S."/>
            <person name="Pascale M.R."/>
            <person name="Mazzotta M."/>
            <person name="Orsini M."/>
            <person name="Grottola A."/>
        </authorList>
    </citation>
    <scope>NUCLEOTIDE SEQUENCE [LARGE SCALE GENOMIC DNA]</scope>
    <source>
        <strain evidence="2 3">30cs62</strain>
    </source>
</reference>
<proteinExistence type="predicted"/>
<sequence>MTNPLKYDDINVSSDNKIAKQMVGSTGYEFTEESNFGVLTKKSIDWGVDADKQSPWKIHISIDQNDVGKAWELLAPLLMKYDVPCFKVTNLNRVNSELSAPDLNENERKKAERISNGSQITVYIPADKEKEYIKLMQEVEQKLAEAKINPGISDVSDKKVGNFCSVRASGVPMSDKYPYQNASTNYNPFDDLEDPFVLKKTYAWTETQANLDNAIIKLEELKSKLSLDEQKYQDSKMKWGSLNGAKLEDSPESIIRQGKIQSLSEAVDAFISVKKDMNDYEQTLDVRPGNSVETKFKEFHERIQTASKEKILDKPELGQLHSFTEKFIDIMKKVVSLGFWSHKPEAVQAIIPLSKEQPLSEEETPMYSSPSMGG</sequence>
<name>A0ABS1WD78_9GAMM</name>
<gene>
    <name evidence="2" type="ORF">I5282_12145</name>
</gene>
<evidence type="ECO:0000313" key="3">
    <source>
        <dbReference type="Proteomes" id="UP000809910"/>
    </source>
</evidence>
<protein>
    <submittedName>
        <fullName evidence="2">Uncharacterized protein</fullName>
    </submittedName>
</protein>
<dbReference type="RefSeq" id="WP_203112249.1">
    <property type="nucleotide sequence ID" value="NZ_JADOBG010000022.1"/>
</dbReference>
<keyword evidence="3" id="KW-1185">Reference proteome</keyword>
<accession>A0ABS1WD78</accession>
<comment type="caution">
    <text evidence="2">The sequence shown here is derived from an EMBL/GenBank/DDBJ whole genome shotgun (WGS) entry which is preliminary data.</text>
</comment>
<feature type="coiled-coil region" evidence="1">
    <location>
        <begin position="211"/>
        <end position="238"/>
    </location>
</feature>